<dbReference type="EMBL" id="LCBL01000001">
    <property type="protein sequence ID" value="KKS09821.1"/>
    <property type="molecule type" value="Genomic_DNA"/>
</dbReference>
<reference evidence="1 2" key="1">
    <citation type="journal article" date="2015" name="Nature">
        <title>rRNA introns, odd ribosomes, and small enigmatic genomes across a large radiation of phyla.</title>
        <authorList>
            <person name="Brown C.T."/>
            <person name="Hug L.A."/>
            <person name="Thomas B.C."/>
            <person name="Sharon I."/>
            <person name="Castelle C.J."/>
            <person name="Singh A."/>
            <person name="Wilkins M.J."/>
            <person name="Williams K.H."/>
            <person name="Banfield J.F."/>
        </authorList>
    </citation>
    <scope>NUCLEOTIDE SEQUENCE [LARGE SCALE GENOMIC DNA]</scope>
</reference>
<protein>
    <recommendedName>
        <fullName evidence="3">DUF2795 domain-containing protein</fullName>
    </recommendedName>
</protein>
<evidence type="ECO:0008006" key="3">
    <source>
        <dbReference type="Google" id="ProtNLM"/>
    </source>
</evidence>
<organism evidence="1 2">
    <name type="scientific">candidate division CPR2 bacterium GW2011_GWC1_41_48</name>
    <dbReference type="NCBI Taxonomy" id="1618344"/>
    <lineage>
        <taxon>Bacteria</taxon>
        <taxon>Bacteria division CPR2</taxon>
    </lineage>
</organism>
<evidence type="ECO:0000313" key="1">
    <source>
        <dbReference type="EMBL" id="KKS09821.1"/>
    </source>
</evidence>
<accession>A0A0G0YJV6</accession>
<name>A0A0G0YJV6_UNCC2</name>
<comment type="caution">
    <text evidence="1">The sequence shown here is derived from an EMBL/GenBank/DDBJ whole genome shotgun (WGS) entry which is preliminary data.</text>
</comment>
<gene>
    <name evidence="1" type="ORF">UU65_C0001G0226</name>
</gene>
<dbReference type="Proteomes" id="UP000033869">
    <property type="component" value="Unassembled WGS sequence"/>
</dbReference>
<dbReference type="Pfam" id="PF11387">
    <property type="entry name" value="DUF2795"/>
    <property type="match status" value="1"/>
</dbReference>
<dbReference type="AlphaFoldDB" id="A0A0G0YJV6"/>
<evidence type="ECO:0000313" key="2">
    <source>
        <dbReference type="Proteomes" id="UP000033869"/>
    </source>
</evidence>
<dbReference type="InterPro" id="IPR021527">
    <property type="entry name" value="DUF2795"/>
</dbReference>
<proteinExistence type="predicted"/>
<sequence>MISSSEIAGILERTDFPKSRSEIIKIAKDKKASNEIINVLNTLPNKQYNSLAGIWDAIGEVE</sequence>